<dbReference type="InterPro" id="IPR007145">
    <property type="entry name" value="MAP65_Ase1_PRC1"/>
</dbReference>
<name>A0A3B4V4M8_SERDU</name>
<proteinExistence type="predicted"/>
<keyword evidence="4" id="KW-1185">Reference proteome</keyword>
<dbReference type="OMA" id="QLHGIYD"/>
<dbReference type="RefSeq" id="XP_022604397.1">
    <property type="nucleotide sequence ID" value="XM_022748676.1"/>
</dbReference>
<reference evidence="3" key="2">
    <citation type="submission" date="2025-09" db="UniProtKB">
        <authorList>
            <consortium name="Ensembl"/>
        </authorList>
    </citation>
    <scope>IDENTIFICATION</scope>
</reference>
<dbReference type="CTD" id="393203"/>
<dbReference type="Pfam" id="PF03999">
    <property type="entry name" value="MAP65_ASE1"/>
    <property type="match status" value="1"/>
</dbReference>
<evidence type="ECO:0000256" key="2">
    <source>
        <dbReference type="SAM" id="MobiDB-lite"/>
    </source>
</evidence>
<dbReference type="GO" id="GO:0051256">
    <property type="term" value="P:mitotic spindle midzone assembly"/>
    <property type="evidence" value="ECO:0007669"/>
    <property type="project" value="TreeGrafter"/>
</dbReference>
<evidence type="ECO:0000256" key="1">
    <source>
        <dbReference type="SAM" id="Coils"/>
    </source>
</evidence>
<dbReference type="AlphaFoldDB" id="A0A3B4V4M8"/>
<feature type="region of interest" description="Disordered" evidence="2">
    <location>
        <begin position="476"/>
        <end position="544"/>
    </location>
</feature>
<dbReference type="GeneID" id="111224249"/>
<feature type="region of interest" description="Disordered" evidence="2">
    <location>
        <begin position="591"/>
        <end position="612"/>
    </location>
</feature>
<keyword evidence="1" id="KW-0175">Coiled coil</keyword>
<organism evidence="3 4">
    <name type="scientific">Seriola dumerili</name>
    <name type="common">Greater amberjack</name>
    <name type="synonym">Caranx dumerili</name>
    <dbReference type="NCBI Taxonomy" id="41447"/>
    <lineage>
        <taxon>Eukaryota</taxon>
        <taxon>Metazoa</taxon>
        <taxon>Chordata</taxon>
        <taxon>Craniata</taxon>
        <taxon>Vertebrata</taxon>
        <taxon>Euteleostomi</taxon>
        <taxon>Actinopterygii</taxon>
        <taxon>Neopterygii</taxon>
        <taxon>Teleostei</taxon>
        <taxon>Neoteleostei</taxon>
        <taxon>Acanthomorphata</taxon>
        <taxon>Carangaria</taxon>
        <taxon>Carangiformes</taxon>
        <taxon>Carangidae</taxon>
        <taxon>Seriola</taxon>
    </lineage>
</organism>
<protein>
    <submittedName>
        <fullName evidence="3">Protein regulator of cytokinesis 1b</fullName>
    </submittedName>
</protein>
<sequence length="612" mass="70751">MRKSEVLAAEAVSCLNKALCHLKDIWEEIGIPEDQRLQRTNVVKNHIKSLLDMMIKEEESLKKRLVSSIQTCRAEKEKLCLELQLSVFEEEDGISMLQQEKNIRTQMEALVKEKTQRMQQLKALLEQDQDLCDILCSMPYGIAPDSVPSLEQLENFGQHITNQNQEKAKRHAEFMDLKKQIILYMEELDHIPETSFEKDVVCEVEDSFCLSRDNITALKLLVCQLEERKAENEAMCETHREKIQQLWHRLQVPQEEREVFNEHMVASKKRNLEALKAEVQRLEELKLLNIRNVTDAIRSEIAVFWEKCFLSVDQRQAFVPYFSEDFTEELLSLHDAEIQRLKQHYEDHKELFDGVHRWEESWRLFQELEKKATDPTRFTNRGGNLLKEEKQRSELHKSLPKLEKKLKAQIDAWESEQGREFLVSGQKFLQYVEEQWELHRIEKEKEKLERHLKKSKQTEEDMLYGTAVRTPTKRRFLGTTTPNKTRKFNATSSISSGTSNSTMRSVYGGTVCRSPVPRPPLSANKGPAPRTPGGSKPPHPRIQSCNKENEAHLKGSPLSGALLTPASPHRNFSIASVASTYSEFVRDLVNTESVQSSETCPRPLTPRSSTTS</sequence>
<feature type="coiled-coil region" evidence="1">
    <location>
        <begin position="431"/>
        <end position="461"/>
    </location>
</feature>
<dbReference type="PANTHER" id="PTHR19321">
    <property type="entry name" value="PROTEIN REGULATOR OF CYTOKINESIS 1 PRC1-RELATED"/>
    <property type="match status" value="1"/>
</dbReference>
<feature type="coiled-coil region" evidence="1">
    <location>
        <begin position="104"/>
        <end position="131"/>
    </location>
</feature>
<dbReference type="GO" id="GO:0005737">
    <property type="term" value="C:cytoplasm"/>
    <property type="evidence" value="ECO:0007669"/>
    <property type="project" value="TreeGrafter"/>
</dbReference>
<evidence type="ECO:0000313" key="4">
    <source>
        <dbReference type="Proteomes" id="UP000261420"/>
    </source>
</evidence>
<dbReference type="GO" id="GO:1990023">
    <property type="term" value="C:mitotic spindle midzone"/>
    <property type="evidence" value="ECO:0007669"/>
    <property type="project" value="TreeGrafter"/>
</dbReference>
<dbReference type="GeneTree" id="ENSGT00390000009453"/>
<dbReference type="Ensembl" id="ENSSDUT00000026128.1">
    <property type="protein sequence ID" value="ENSSDUP00000025661.1"/>
    <property type="gene ID" value="ENSSDUG00000018615.1"/>
</dbReference>
<dbReference type="Proteomes" id="UP000261420">
    <property type="component" value="Unplaced"/>
</dbReference>
<dbReference type="GO" id="GO:0008017">
    <property type="term" value="F:microtubule binding"/>
    <property type="evidence" value="ECO:0007669"/>
    <property type="project" value="InterPro"/>
</dbReference>
<dbReference type="STRING" id="41447.ENSSDUP00000025661"/>
<dbReference type="PANTHER" id="PTHR19321:SF1">
    <property type="entry name" value="PROTEIN REGULATOR OF CYTOKINESIS 1"/>
    <property type="match status" value="1"/>
</dbReference>
<dbReference type="KEGG" id="sdu:111224249"/>
<feature type="compositionally biased region" description="Low complexity" evidence="2">
    <location>
        <begin position="491"/>
        <end position="505"/>
    </location>
</feature>
<feature type="coiled-coil region" evidence="1">
    <location>
        <begin position="265"/>
        <end position="292"/>
    </location>
</feature>
<reference evidence="3" key="1">
    <citation type="submission" date="2025-08" db="UniProtKB">
        <authorList>
            <consortium name="Ensembl"/>
        </authorList>
    </citation>
    <scope>IDENTIFICATION</scope>
</reference>
<dbReference type="Gene3D" id="1.20.58.1520">
    <property type="match status" value="1"/>
</dbReference>
<accession>A0A3B4V4M8</accession>
<evidence type="ECO:0000313" key="3">
    <source>
        <dbReference type="Ensembl" id="ENSSDUP00000025661.1"/>
    </source>
</evidence>